<comment type="caution">
    <text evidence="2">The sequence shown here is derived from an EMBL/GenBank/DDBJ whole genome shotgun (WGS) entry which is preliminary data.</text>
</comment>
<keyword evidence="3" id="KW-1185">Reference proteome</keyword>
<feature type="compositionally biased region" description="Basic and acidic residues" evidence="1">
    <location>
        <begin position="42"/>
        <end position="57"/>
    </location>
</feature>
<gene>
    <name evidence="2" type="ORF">GCM10008942_05660</name>
</gene>
<name>A0ABN1E6B7_9PROT</name>
<organism evidence="2 3">
    <name type="scientific">Rhizomicrobium electricum</name>
    <dbReference type="NCBI Taxonomy" id="480070"/>
    <lineage>
        <taxon>Bacteria</taxon>
        <taxon>Pseudomonadati</taxon>
        <taxon>Pseudomonadota</taxon>
        <taxon>Alphaproteobacteria</taxon>
        <taxon>Micropepsales</taxon>
        <taxon>Micropepsaceae</taxon>
        <taxon>Rhizomicrobium</taxon>
    </lineage>
</organism>
<evidence type="ECO:0000313" key="2">
    <source>
        <dbReference type="EMBL" id="GAA0560042.1"/>
    </source>
</evidence>
<dbReference type="Proteomes" id="UP001499951">
    <property type="component" value="Unassembled WGS sequence"/>
</dbReference>
<evidence type="ECO:0000313" key="3">
    <source>
        <dbReference type="Proteomes" id="UP001499951"/>
    </source>
</evidence>
<feature type="region of interest" description="Disordered" evidence="1">
    <location>
        <begin position="42"/>
        <end position="105"/>
    </location>
</feature>
<protein>
    <submittedName>
        <fullName evidence="2">Uncharacterized protein</fullName>
    </submittedName>
</protein>
<accession>A0ABN1E6B7</accession>
<dbReference type="EMBL" id="BAAADD010000001">
    <property type="protein sequence ID" value="GAA0560042.1"/>
    <property type="molecule type" value="Genomic_DNA"/>
</dbReference>
<evidence type="ECO:0000256" key="1">
    <source>
        <dbReference type="SAM" id="MobiDB-lite"/>
    </source>
</evidence>
<feature type="compositionally biased region" description="Basic residues" evidence="1">
    <location>
        <begin position="58"/>
        <end position="81"/>
    </location>
</feature>
<sequence length="135" mass="15259">MQHTEVGCQTGVAHSKRKKSIELATVCQFFKHGRTKAVVVERRSIPEKAKQKKEPKAKTKKQLVTRKMQGRIGKREKRRRNANPSSTPKRRYIAPEGRPLEKMGSISISNYERLGPASSRYLQSAGMPGNEEADI</sequence>
<reference evidence="2 3" key="1">
    <citation type="journal article" date="2019" name="Int. J. Syst. Evol. Microbiol.">
        <title>The Global Catalogue of Microorganisms (GCM) 10K type strain sequencing project: providing services to taxonomists for standard genome sequencing and annotation.</title>
        <authorList>
            <consortium name="The Broad Institute Genomics Platform"/>
            <consortium name="The Broad Institute Genome Sequencing Center for Infectious Disease"/>
            <person name="Wu L."/>
            <person name="Ma J."/>
        </authorList>
    </citation>
    <scope>NUCLEOTIDE SEQUENCE [LARGE SCALE GENOMIC DNA]</scope>
    <source>
        <strain evidence="2 3">JCM 15089</strain>
    </source>
</reference>
<proteinExistence type="predicted"/>